<dbReference type="InterPro" id="IPR021224">
    <property type="entry name" value="DUF2690"/>
</dbReference>
<sequence>MPRWKALPGELDPRVTELVGQLRLLVDRSGLGVAAVADRTGYSRTSWERYLNAGLLAPKGAVVALAEVTGANPVHLATMWELAERAWSRSETRHDTTMEAIRISRARAVPGEFGPVVPAPVAGAPEPQDARPGGAGRGDGSARRKRRLTVFVAGVVGTLAVVAATVWLTHGAGKKDPGATPKTPAASVSPRPVLPPGVKCSGASCAGKDPEKMGCGGRLATTATSVTVGTTLVEVRYSKTCGAAWARVARAAAGDRVEVSAGAGAKRTAVVGTDVDTYTPMVVVKGAGDAKACVTLGSGRAGCTA</sequence>
<evidence type="ECO:0000256" key="2">
    <source>
        <dbReference type="SAM" id="Phobius"/>
    </source>
</evidence>
<keyword evidence="2" id="KW-0812">Transmembrane</keyword>
<evidence type="ECO:0000313" key="3">
    <source>
        <dbReference type="EMBL" id="WTZ11309.1"/>
    </source>
</evidence>
<organism evidence="3">
    <name type="scientific">Streptomyces sp. NBC_01393</name>
    <dbReference type="NCBI Taxonomy" id="2903851"/>
    <lineage>
        <taxon>Bacteria</taxon>
        <taxon>Bacillati</taxon>
        <taxon>Actinomycetota</taxon>
        <taxon>Actinomycetes</taxon>
        <taxon>Kitasatosporales</taxon>
        <taxon>Streptomycetaceae</taxon>
        <taxon>Streptomyces</taxon>
    </lineage>
</organism>
<feature type="region of interest" description="Disordered" evidence="1">
    <location>
        <begin position="119"/>
        <end position="143"/>
    </location>
</feature>
<gene>
    <name evidence="3" type="ORF">OG699_27020</name>
</gene>
<evidence type="ECO:0000256" key="1">
    <source>
        <dbReference type="SAM" id="MobiDB-lite"/>
    </source>
</evidence>
<feature type="region of interest" description="Disordered" evidence="1">
    <location>
        <begin position="171"/>
        <end position="192"/>
    </location>
</feature>
<protein>
    <submittedName>
        <fullName evidence="3">XRE family transcriptional regulator</fullName>
    </submittedName>
</protein>
<accession>A0AAU3I4I3</accession>
<feature type="transmembrane region" description="Helical" evidence="2">
    <location>
        <begin position="148"/>
        <end position="168"/>
    </location>
</feature>
<dbReference type="Pfam" id="PF13560">
    <property type="entry name" value="HTH_31"/>
    <property type="match status" value="1"/>
</dbReference>
<name>A0AAU3I4I3_9ACTN</name>
<dbReference type="EMBL" id="CP109546">
    <property type="protein sequence ID" value="WTZ11309.1"/>
    <property type="molecule type" value="Genomic_DNA"/>
</dbReference>
<proteinExistence type="predicted"/>
<keyword evidence="2" id="KW-0472">Membrane</keyword>
<feature type="compositionally biased region" description="Low complexity" evidence="1">
    <location>
        <begin position="119"/>
        <end position="132"/>
    </location>
</feature>
<reference evidence="3" key="1">
    <citation type="submission" date="2022-10" db="EMBL/GenBank/DDBJ databases">
        <title>The complete genomes of actinobacterial strains from the NBC collection.</title>
        <authorList>
            <person name="Joergensen T.S."/>
            <person name="Alvarez Arevalo M."/>
            <person name="Sterndorff E.B."/>
            <person name="Faurdal D."/>
            <person name="Vuksanovic O."/>
            <person name="Mourched A.-S."/>
            <person name="Charusanti P."/>
            <person name="Shaw S."/>
            <person name="Blin K."/>
            <person name="Weber T."/>
        </authorList>
    </citation>
    <scope>NUCLEOTIDE SEQUENCE</scope>
    <source>
        <strain evidence="3">NBC_01393</strain>
    </source>
</reference>
<dbReference type="Pfam" id="PF10901">
    <property type="entry name" value="DUF2690"/>
    <property type="match status" value="1"/>
</dbReference>
<dbReference type="AlphaFoldDB" id="A0AAU3I4I3"/>
<keyword evidence="2" id="KW-1133">Transmembrane helix</keyword>